<accession>A0A1N6I2M6</accession>
<dbReference type="EMBL" id="FSRM01000001">
    <property type="protein sequence ID" value="SIO26175.1"/>
    <property type="molecule type" value="Genomic_DNA"/>
</dbReference>
<feature type="region of interest" description="Disordered" evidence="3">
    <location>
        <begin position="1"/>
        <end position="21"/>
    </location>
</feature>
<dbReference type="InterPro" id="IPR050739">
    <property type="entry name" value="MFP"/>
</dbReference>
<evidence type="ECO:0000313" key="6">
    <source>
        <dbReference type="Proteomes" id="UP000184693"/>
    </source>
</evidence>
<dbReference type="AlphaFoldDB" id="A0A1N6I2M6"/>
<comment type="subcellular location">
    <subcellularLocation>
        <location evidence="1">Cell envelope</location>
    </subcellularLocation>
</comment>
<evidence type="ECO:0000313" key="5">
    <source>
        <dbReference type="EMBL" id="SIO26175.1"/>
    </source>
</evidence>
<evidence type="ECO:0000256" key="4">
    <source>
        <dbReference type="SAM" id="Phobius"/>
    </source>
</evidence>
<feature type="coiled-coil region" evidence="2">
    <location>
        <begin position="206"/>
        <end position="270"/>
    </location>
</feature>
<protein>
    <submittedName>
        <fullName evidence="5">Multidrug resistance efflux pump</fullName>
    </submittedName>
</protein>
<name>A0A1N6I2M6_9BURK</name>
<keyword evidence="2" id="KW-0175">Coiled coil</keyword>
<keyword evidence="4" id="KW-0472">Membrane</keyword>
<keyword evidence="4" id="KW-0812">Transmembrane</keyword>
<organism evidence="5 6">
    <name type="scientific">Paraburkholderia phenazinium</name>
    <dbReference type="NCBI Taxonomy" id="60549"/>
    <lineage>
        <taxon>Bacteria</taxon>
        <taxon>Pseudomonadati</taxon>
        <taxon>Pseudomonadota</taxon>
        <taxon>Betaproteobacteria</taxon>
        <taxon>Burkholderiales</taxon>
        <taxon>Burkholderiaceae</taxon>
        <taxon>Paraburkholderia</taxon>
    </lineage>
</organism>
<feature type="transmembrane region" description="Helical" evidence="4">
    <location>
        <begin position="32"/>
        <end position="53"/>
    </location>
</feature>
<dbReference type="Proteomes" id="UP000184693">
    <property type="component" value="Unassembled WGS sequence"/>
</dbReference>
<dbReference type="Gene3D" id="2.40.50.100">
    <property type="match status" value="1"/>
</dbReference>
<keyword evidence="4" id="KW-1133">Transmembrane helix</keyword>
<evidence type="ECO:0000256" key="2">
    <source>
        <dbReference type="SAM" id="Coils"/>
    </source>
</evidence>
<proteinExistence type="predicted"/>
<dbReference type="PANTHER" id="PTHR30386:SF19">
    <property type="entry name" value="MULTIDRUG EXPORT PROTEIN EMRA-RELATED"/>
    <property type="match status" value="1"/>
</dbReference>
<evidence type="ECO:0000256" key="3">
    <source>
        <dbReference type="SAM" id="MobiDB-lite"/>
    </source>
</evidence>
<dbReference type="PANTHER" id="PTHR30386">
    <property type="entry name" value="MEMBRANE FUSION SUBUNIT OF EMRAB-TOLC MULTIDRUG EFFLUX PUMP"/>
    <property type="match status" value="1"/>
</dbReference>
<sequence>MVNKVQTSASDLGAPRGGTSSGLSRWFSGQSIARLAGFGVVIFIAWTLLSMVMPPMFFRSSQRAVVDVPTTLVTTPIEGTVASQRLHIGDRFHAGDALVDIQNQNVDRSTLVELTSKRMELAQQYDAVSTQLDASRIRLATADQQMTKYQAATQKMNDATLSGIRSKLAIANTQIDAQQDIVNRDSTLAAAGAISGSVSDTSKYQLSELQNAKAAIQAELQAAETDSQASKNKVFFDDKDNGVSTLAHEREDLHNTVDQLTAQASALQQSQSTIDQLIAKERDRVDRMSNFEIKAYGDGVVKDVLAPPGTQVSAGATLIRAVDCSRAQVVAVFPRSLSDSLLPGTRLKVRVDGVDHPVGASVTGLLPRASDGDQARYFVPFPSIESNEIYALATFDKPLDANAQGDAVQSGSVQGNNAPGDGTQSGSCKLGQWVHVSIDRPWTNRLQAFLGGHMPGLSSGGSQS</sequence>
<feature type="compositionally biased region" description="Polar residues" evidence="3">
    <location>
        <begin position="407"/>
        <end position="426"/>
    </location>
</feature>
<dbReference type="GO" id="GO:0030313">
    <property type="term" value="C:cell envelope"/>
    <property type="evidence" value="ECO:0007669"/>
    <property type="project" value="UniProtKB-SubCell"/>
</dbReference>
<feature type="region of interest" description="Disordered" evidence="3">
    <location>
        <begin position="403"/>
        <end position="426"/>
    </location>
</feature>
<reference evidence="5 6" key="1">
    <citation type="submission" date="2016-11" db="EMBL/GenBank/DDBJ databases">
        <authorList>
            <person name="Jaros S."/>
            <person name="Januszkiewicz K."/>
            <person name="Wedrychowicz H."/>
        </authorList>
    </citation>
    <scope>NUCLEOTIDE SEQUENCE [LARGE SCALE GENOMIC DNA]</scope>
    <source>
        <strain evidence="5 6">GAS86</strain>
    </source>
</reference>
<evidence type="ECO:0000256" key="1">
    <source>
        <dbReference type="ARBA" id="ARBA00004196"/>
    </source>
</evidence>
<feature type="compositionally biased region" description="Polar residues" evidence="3">
    <location>
        <begin position="1"/>
        <end position="10"/>
    </location>
</feature>
<gene>
    <name evidence="5" type="ORF">SAMN05444168_3894</name>
</gene>